<feature type="transmembrane region" description="Helical" evidence="1">
    <location>
        <begin position="352"/>
        <end position="378"/>
    </location>
</feature>
<reference evidence="3 4" key="1">
    <citation type="submission" date="2018-04" db="EMBL/GenBank/DDBJ databases">
        <title>Pedobacter chongqingensis sp. nov., isolated from a rottenly hemp rope.</title>
        <authorList>
            <person name="Cai Y."/>
        </authorList>
    </citation>
    <scope>NUCLEOTIDE SEQUENCE [LARGE SCALE GENOMIC DNA]</scope>
    <source>
        <strain evidence="3 4">FJ4-8</strain>
    </source>
</reference>
<dbReference type="RefSeq" id="WP_109414275.1">
    <property type="nucleotide sequence ID" value="NZ_QEAS01000002.1"/>
</dbReference>
<dbReference type="AlphaFoldDB" id="A0A2U2PKZ2"/>
<evidence type="ECO:0000259" key="2">
    <source>
        <dbReference type="Pfam" id="PF16401"/>
    </source>
</evidence>
<evidence type="ECO:0000256" key="1">
    <source>
        <dbReference type="SAM" id="Phobius"/>
    </source>
</evidence>
<comment type="caution">
    <text evidence="3">The sequence shown here is derived from an EMBL/GenBank/DDBJ whole genome shotgun (WGS) entry which is preliminary data.</text>
</comment>
<organism evidence="3 4">
    <name type="scientific">Pararcticibacter amylolyticus</name>
    <dbReference type="NCBI Taxonomy" id="2173175"/>
    <lineage>
        <taxon>Bacteria</taxon>
        <taxon>Pseudomonadati</taxon>
        <taxon>Bacteroidota</taxon>
        <taxon>Sphingobacteriia</taxon>
        <taxon>Sphingobacteriales</taxon>
        <taxon>Sphingobacteriaceae</taxon>
        <taxon>Pararcticibacter</taxon>
    </lineage>
</organism>
<feature type="transmembrane region" description="Helical" evidence="1">
    <location>
        <begin position="174"/>
        <end position="193"/>
    </location>
</feature>
<keyword evidence="4" id="KW-1185">Reference proteome</keyword>
<sequence>MTNLPKRLLSIDVFRAITMFLMIFVNDVAGVDNIPSWIGHTQADEDGMGFADIIFPTFLFIVGLSMPWALRKRIQKGDSFISIFYHIFSRSFALIVMGFYHVNMESYSDESMLPKAIWGLLITLSFFLVWLDYPLAINKILKYALISLGAAALITMALLYKGGEGGQTHGMEPSWWGILGIIGWAYLVSAVVFTVIRANIYLHLSATMLFLAINITSHLQLMPFDIPVVGDASSIMLIMLGALVSLMYSILTERNREEALWSLLAGTAVALTALGFFIRPYAGGISKIMATPAWVTICSGIAILFFAGMIWLIDIKKKQDWFSWISAAGTSTLTCYLMPYILYFIFDLAGFWYPAVLNSGLPGILRSLSISFLLIVLVKKMEKKKLRLKI</sequence>
<feature type="transmembrane region" description="Helical" evidence="1">
    <location>
        <begin position="200"/>
        <end position="220"/>
    </location>
</feature>
<dbReference type="PANTHER" id="PTHR31061">
    <property type="entry name" value="LD22376P"/>
    <property type="match status" value="1"/>
</dbReference>
<feature type="transmembrane region" description="Helical" evidence="1">
    <location>
        <begin position="143"/>
        <end position="162"/>
    </location>
</feature>
<dbReference type="PANTHER" id="PTHR31061:SF24">
    <property type="entry name" value="LD22376P"/>
    <property type="match status" value="1"/>
</dbReference>
<dbReference type="OrthoDB" id="9788724at2"/>
<dbReference type="InterPro" id="IPR032176">
    <property type="entry name" value="DUF5009"/>
</dbReference>
<keyword evidence="1" id="KW-0472">Membrane</keyword>
<feature type="transmembrane region" description="Helical" evidence="1">
    <location>
        <begin position="232"/>
        <end position="251"/>
    </location>
</feature>
<evidence type="ECO:0000313" key="4">
    <source>
        <dbReference type="Proteomes" id="UP000245647"/>
    </source>
</evidence>
<protein>
    <submittedName>
        <fullName evidence="3">DUF5009 domain-containing protein</fullName>
    </submittedName>
</protein>
<dbReference type="Pfam" id="PF16401">
    <property type="entry name" value="DUF5009"/>
    <property type="match status" value="1"/>
</dbReference>
<keyword evidence="1" id="KW-1133">Transmembrane helix</keyword>
<evidence type="ECO:0000313" key="3">
    <source>
        <dbReference type="EMBL" id="PWG81998.1"/>
    </source>
</evidence>
<feature type="transmembrane region" description="Helical" evidence="1">
    <location>
        <begin position="112"/>
        <end position="131"/>
    </location>
</feature>
<proteinExistence type="predicted"/>
<feature type="transmembrane region" description="Helical" evidence="1">
    <location>
        <begin position="325"/>
        <end position="346"/>
    </location>
</feature>
<feature type="transmembrane region" description="Helical" evidence="1">
    <location>
        <begin position="294"/>
        <end position="313"/>
    </location>
</feature>
<dbReference type="EMBL" id="QEAS01000002">
    <property type="protein sequence ID" value="PWG81998.1"/>
    <property type="molecule type" value="Genomic_DNA"/>
</dbReference>
<feature type="transmembrane region" description="Helical" evidence="1">
    <location>
        <begin position="82"/>
        <end position="100"/>
    </location>
</feature>
<feature type="transmembrane region" description="Helical" evidence="1">
    <location>
        <begin position="12"/>
        <end position="29"/>
    </location>
</feature>
<feature type="transmembrane region" description="Helical" evidence="1">
    <location>
        <begin position="49"/>
        <end position="70"/>
    </location>
</feature>
<feature type="domain" description="DUF5009" evidence="2">
    <location>
        <begin position="10"/>
        <end position="217"/>
    </location>
</feature>
<accession>A0A2U2PKZ2</accession>
<feature type="transmembrane region" description="Helical" evidence="1">
    <location>
        <begin position="263"/>
        <end position="282"/>
    </location>
</feature>
<keyword evidence="1" id="KW-0812">Transmembrane</keyword>
<dbReference type="Proteomes" id="UP000245647">
    <property type="component" value="Unassembled WGS sequence"/>
</dbReference>
<gene>
    <name evidence="3" type="ORF">DDR33_02955</name>
</gene>
<name>A0A2U2PKZ2_9SPHI</name>